<evidence type="ECO:0000256" key="1">
    <source>
        <dbReference type="SAM" id="Phobius"/>
    </source>
</evidence>
<protein>
    <submittedName>
        <fullName evidence="3">4-amino-4-deoxy-L-arabinose-phospho-UDP flippase</fullName>
    </submittedName>
</protein>
<dbReference type="GO" id="GO:0016020">
    <property type="term" value="C:membrane"/>
    <property type="evidence" value="ECO:0007669"/>
    <property type="project" value="InterPro"/>
</dbReference>
<dbReference type="OrthoDB" id="7210375at2"/>
<feature type="transmembrane region" description="Helical" evidence="1">
    <location>
        <begin position="96"/>
        <end position="114"/>
    </location>
</feature>
<evidence type="ECO:0000259" key="2">
    <source>
        <dbReference type="Pfam" id="PF00892"/>
    </source>
</evidence>
<dbReference type="InterPro" id="IPR000620">
    <property type="entry name" value="EamA_dom"/>
</dbReference>
<keyword evidence="4" id="KW-1185">Reference proteome</keyword>
<organism evidence="3 4">
    <name type="scientific">Dyella choica</name>
    <dbReference type="NCBI Taxonomy" id="1927959"/>
    <lineage>
        <taxon>Bacteria</taxon>
        <taxon>Pseudomonadati</taxon>
        <taxon>Pseudomonadota</taxon>
        <taxon>Gammaproteobacteria</taxon>
        <taxon>Lysobacterales</taxon>
        <taxon>Rhodanobacteraceae</taxon>
        <taxon>Dyella</taxon>
    </lineage>
</organism>
<evidence type="ECO:0000313" key="3">
    <source>
        <dbReference type="EMBL" id="RUL73096.1"/>
    </source>
</evidence>
<keyword evidence="1" id="KW-0812">Transmembrane</keyword>
<keyword evidence="1" id="KW-1133">Transmembrane helix</keyword>
<dbReference type="RefSeq" id="WP_126685715.1">
    <property type="nucleotide sequence ID" value="NZ_RYYV01000012.1"/>
</dbReference>
<evidence type="ECO:0000313" key="4">
    <source>
        <dbReference type="Proteomes" id="UP000274358"/>
    </source>
</evidence>
<dbReference type="EMBL" id="RYYV01000012">
    <property type="protein sequence ID" value="RUL73096.1"/>
    <property type="molecule type" value="Genomic_DNA"/>
</dbReference>
<dbReference type="Pfam" id="PF00892">
    <property type="entry name" value="EamA"/>
    <property type="match status" value="1"/>
</dbReference>
<dbReference type="Proteomes" id="UP000274358">
    <property type="component" value="Unassembled WGS sequence"/>
</dbReference>
<dbReference type="AlphaFoldDB" id="A0A3S0Q3K1"/>
<comment type="caution">
    <text evidence="3">The sequence shown here is derived from an EMBL/GenBank/DDBJ whole genome shotgun (WGS) entry which is preliminary data.</text>
</comment>
<dbReference type="Gene3D" id="1.10.3730.20">
    <property type="match status" value="1"/>
</dbReference>
<dbReference type="SUPFAM" id="SSF103481">
    <property type="entry name" value="Multidrug resistance efflux transporter EmrE"/>
    <property type="match status" value="1"/>
</dbReference>
<gene>
    <name evidence="3" type="ORF">EKH80_15650</name>
</gene>
<proteinExistence type="predicted"/>
<sequence>MNFRVALATLSVVFSLAVGQLLFKSTALAWATDKNFLSVRVMFRLVPSLIVYAIATLAWIWVLRTAPLKTVYPFMALAFVIVPIGSAYFFGERVTLQYWMGAALIMCGVIITGTSN</sequence>
<feature type="transmembrane region" description="Helical" evidence="1">
    <location>
        <begin position="41"/>
        <end position="63"/>
    </location>
</feature>
<name>A0A3S0Q3K1_9GAMM</name>
<accession>A0A3S0Q3K1</accession>
<dbReference type="InterPro" id="IPR037185">
    <property type="entry name" value="EmrE-like"/>
</dbReference>
<feature type="domain" description="EamA" evidence="2">
    <location>
        <begin position="16"/>
        <end position="112"/>
    </location>
</feature>
<reference evidence="3 4" key="1">
    <citation type="submission" date="2018-12" db="EMBL/GenBank/DDBJ databases">
        <title>Dyella dinghuensis sp. nov. DHOA06 and Dyella choica sp. nov. 4M-K27, isolated from forest soil.</title>
        <authorList>
            <person name="Qiu L.-H."/>
            <person name="Gao Z.-H."/>
        </authorList>
    </citation>
    <scope>NUCLEOTIDE SEQUENCE [LARGE SCALE GENOMIC DNA]</scope>
    <source>
        <strain evidence="3 4">4M-K27</strain>
    </source>
</reference>
<feature type="transmembrane region" description="Helical" evidence="1">
    <location>
        <begin position="70"/>
        <end position="90"/>
    </location>
</feature>
<keyword evidence="1" id="KW-0472">Membrane</keyword>